<evidence type="ECO:0000313" key="1">
    <source>
        <dbReference type="EMBL" id="AJG22605.1"/>
    </source>
</evidence>
<dbReference type="AlphaFoldDB" id="A0A0C4YIZ4"/>
<proteinExistence type="predicted"/>
<dbReference type="RefSeq" id="WP_043354163.1">
    <property type="nucleotide sequence ID" value="NZ_CP010537.1"/>
</dbReference>
<accession>A0A0C4YIZ4</accession>
<protein>
    <recommendedName>
        <fullName evidence="3">DUF3348 domain-containing protein</fullName>
    </recommendedName>
</protein>
<evidence type="ECO:0000313" key="2">
    <source>
        <dbReference type="Proteomes" id="UP000031843"/>
    </source>
</evidence>
<keyword evidence="2" id="KW-1185">Reference proteome</keyword>
<reference evidence="1 2" key="1">
    <citation type="journal article" date="2015" name="Genome Announc.">
        <title>Complete Genome Sequence of Cupriavidus basilensis 4G11, Isolated from the Oak Ridge Field Research Center Site.</title>
        <authorList>
            <person name="Ray J."/>
            <person name="Waters R.J."/>
            <person name="Skerker J.M."/>
            <person name="Kuehl J.V."/>
            <person name="Price M.N."/>
            <person name="Huang J."/>
            <person name="Chakraborty R."/>
            <person name="Arkin A.P."/>
            <person name="Deutschbauer A."/>
        </authorList>
    </citation>
    <scope>NUCLEOTIDE SEQUENCE [LARGE SCALE GENOMIC DNA]</scope>
    <source>
        <strain evidence="1">4G11</strain>
    </source>
</reference>
<organism evidence="1 2">
    <name type="scientific">Cupriavidus basilensis</name>
    <dbReference type="NCBI Taxonomy" id="68895"/>
    <lineage>
        <taxon>Bacteria</taxon>
        <taxon>Pseudomonadati</taxon>
        <taxon>Pseudomonadota</taxon>
        <taxon>Betaproteobacteria</taxon>
        <taxon>Burkholderiales</taxon>
        <taxon>Burkholderiaceae</taxon>
        <taxon>Cupriavidus</taxon>
    </lineage>
</organism>
<dbReference type="EMBL" id="CP010537">
    <property type="protein sequence ID" value="AJG22605.1"/>
    <property type="molecule type" value="Genomic_DNA"/>
</dbReference>
<dbReference type="Pfam" id="PF11828">
    <property type="entry name" value="DUF3348"/>
    <property type="match status" value="1"/>
</dbReference>
<evidence type="ECO:0008006" key="3">
    <source>
        <dbReference type="Google" id="ProtNLM"/>
    </source>
</evidence>
<dbReference type="KEGG" id="cbw:RR42_s1015"/>
<dbReference type="STRING" id="68895.RR42_s1015"/>
<dbReference type="Proteomes" id="UP000031843">
    <property type="component" value="Chromosome secondary"/>
</dbReference>
<dbReference type="InterPro" id="IPR021783">
    <property type="entry name" value="DUF3348"/>
</dbReference>
<dbReference type="OrthoDB" id="5949373at2"/>
<gene>
    <name evidence="1" type="ORF">RR42_s1015</name>
</gene>
<sequence length="247" mass="25965">MVQAPQHTGCSGPTLIRLLARLADVDVPEPRQSLSDRLSQWLGWADAIGLSTALNGNPPSVAPGARALGSAEALACDRVRTALANAIAGDSAVASAKRRGQPQAPAQGDSMDAAVDYATYRQRYFAMQQAMETDIGSLRGRLRAMLAARTPALSQLAAVDAVMEGALGARERSLLGGVPALLEGHFARLRQAEQVALADAQASGEPAAVTSGAWLDVFRRDMRSVLLAELDIRFQPVEGLLAALRSS</sequence>
<name>A0A0C4YIZ4_9BURK</name>